<accession>A0ACC0WEC4</accession>
<sequence length="98" mass="10991">MYLNAPFYVSSDMCTMTNEEDLYDFFFSNELFTLGWIHTHPKQNCFLSSVDVDTQCGFQSILPEAVAIVVAPNDPQKTPAAKINVYNGQSPTKIAESF</sequence>
<evidence type="ECO:0000313" key="1">
    <source>
        <dbReference type="EMBL" id="KAI9917170.1"/>
    </source>
</evidence>
<organism evidence="1 2">
    <name type="scientific">Peronosclerospora sorghi</name>
    <dbReference type="NCBI Taxonomy" id="230839"/>
    <lineage>
        <taxon>Eukaryota</taxon>
        <taxon>Sar</taxon>
        <taxon>Stramenopiles</taxon>
        <taxon>Oomycota</taxon>
        <taxon>Peronosporomycetes</taxon>
        <taxon>Peronosporales</taxon>
        <taxon>Peronosporaceae</taxon>
        <taxon>Peronosclerospora</taxon>
    </lineage>
</organism>
<proteinExistence type="predicted"/>
<gene>
    <name evidence="1" type="ORF">PsorP6_012338</name>
</gene>
<reference evidence="1 2" key="1">
    <citation type="journal article" date="2022" name="bioRxiv">
        <title>The genome of the oomycete Peronosclerospora sorghi, a cosmopolitan pathogen of maize and sorghum, is inflated with dispersed pseudogenes.</title>
        <authorList>
            <person name="Fletcher K."/>
            <person name="Martin F."/>
            <person name="Isakeit T."/>
            <person name="Cavanaugh K."/>
            <person name="Magill C."/>
            <person name="Michelmore R."/>
        </authorList>
    </citation>
    <scope>NUCLEOTIDE SEQUENCE [LARGE SCALE GENOMIC DNA]</scope>
    <source>
        <strain evidence="1">P6</strain>
    </source>
</reference>
<dbReference type="EMBL" id="CM047592">
    <property type="protein sequence ID" value="KAI9917170.1"/>
    <property type="molecule type" value="Genomic_DNA"/>
</dbReference>
<protein>
    <submittedName>
        <fullName evidence="1">Uncharacterized protein</fullName>
    </submittedName>
</protein>
<comment type="caution">
    <text evidence="1">The sequence shown here is derived from an EMBL/GenBank/DDBJ whole genome shotgun (WGS) entry which is preliminary data.</text>
</comment>
<name>A0ACC0WEC4_9STRA</name>
<keyword evidence="2" id="KW-1185">Reference proteome</keyword>
<dbReference type="Proteomes" id="UP001163321">
    <property type="component" value="Chromosome 13"/>
</dbReference>
<evidence type="ECO:0000313" key="2">
    <source>
        <dbReference type="Proteomes" id="UP001163321"/>
    </source>
</evidence>